<feature type="transmembrane region" description="Helical" evidence="7">
    <location>
        <begin position="303"/>
        <end position="329"/>
    </location>
</feature>
<dbReference type="InterPro" id="IPR000515">
    <property type="entry name" value="MetI-like"/>
</dbReference>
<dbReference type="Pfam" id="PF00528">
    <property type="entry name" value="BPD_transp_1"/>
    <property type="match status" value="1"/>
</dbReference>
<protein>
    <submittedName>
        <fullName evidence="9">Peptide ABC transporter permease</fullName>
    </submittedName>
</protein>
<proteinExistence type="inferred from homology"/>
<dbReference type="Proteomes" id="UP000230790">
    <property type="component" value="Unassembled WGS sequence"/>
</dbReference>
<evidence type="ECO:0000256" key="7">
    <source>
        <dbReference type="RuleBase" id="RU363032"/>
    </source>
</evidence>
<keyword evidence="5 7" id="KW-1133">Transmembrane helix</keyword>
<comment type="subcellular location">
    <subcellularLocation>
        <location evidence="1 7">Cell membrane</location>
        <topology evidence="1 7">Multi-pass membrane protein</topology>
    </subcellularLocation>
</comment>
<evidence type="ECO:0000256" key="2">
    <source>
        <dbReference type="ARBA" id="ARBA00022448"/>
    </source>
</evidence>
<dbReference type="GO" id="GO:0071916">
    <property type="term" value="F:dipeptide transmembrane transporter activity"/>
    <property type="evidence" value="ECO:0007669"/>
    <property type="project" value="TreeGrafter"/>
</dbReference>
<dbReference type="Pfam" id="PF19300">
    <property type="entry name" value="BPD_transp_1_N"/>
    <property type="match status" value="1"/>
</dbReference>
<dbReference type="Gene3D" id="1.10.3720.10">
    <property type="entry name" value="MetI-like"/>
    <property type="match status" value="1"/>
</dbReference>
<dbReference type="PANTHER" id="PTHR43163:SF6">
    <property type="entry name" value="DIPEPTIDE TRANSPORT SYSTEM PERMEASE PROTEIN DPPB-RELATED"/>
    <property type="match status" value="1"/>
</dbReference>
<evidence type="ECO:0000256" key="4">
    <source>
        <dbReference type="ARBA" id="ARBA00022692"/>
    </source>
</evidence>
<dbReference type="PANTHER" id="PTHR43163">
    <property type="entry name" value="DIPEPTIDE TRANSPORT SYSTEM PERMEASE PROTEIN DPPB-RELATED"/>
    <property type="match status" value="1"/>
</dbReference>
<dbReference type="AlphaFoldDB" id="A0A2M8QG05"/>
<gene>
    <name evidence="9" type="ORF">CUN48_02000</name>
</gene>
<dbReference type="InterPro" id="IPR045621">
    <property type="entry name" value="BPD_transp_1_N"/>
</dbReference>
<name>A0A2M8QG05_9CHLR</name>
<keyword evidence="6 7" id="KW-0472">Membrane</keyword>
<evidence type="ECO:0000259" key="8">
    <source>
        <dbReference type="PROSITE" id="PS50928"/>
    </source>
</evidence>
<feature type="domain" description="ABC transmembrane type-1" evidence="8">
    <location>
        <begin position="96"/>
        <end position="326"/>
    </location>
</feature>
<keyword evidence="3" id="KW-1003">Cell membrane</keyword>
<evidence type="ECO:0000256" key="3">
    <source>
        <dbReference type="ARBA" id="ARBA00022475"/>
    </source>
</evidence>
<organism evidence="9 10">
    <name type="scientific">Candidatus Thermofonsia Clade 3 bacterium</name>
    <dbReference type="NCBI Taxonomy" id="2364212"/>
    <lineage>
        <taxon>Bacteria</taxon>
        <taxon>Bacillati</taxon>
        <taxon>Chloroflexota</taxon>
        <taxon>Candidatus Thermofontia</taxon>
        <taxon>Candidatus Thermofonsia Clade 3</taxon>
    </lineage>
</organism>
<comment type="similarity">
    <text evidence="7">Belongs to the binding-protein-dependent transport system permease family.</text>
</comment>
<feature type="transmembrane region" description="Helical" evidence="7">
    <location>
        <begin position="199"/>
        <end position="219"/>
    </location>
</feature>
<dbReference type="EMBL" id="PGTN01000007">
    <property type="protein sequence ID" value="PJF48743.1"/>
    <property type="molecule type" value="Genomic_DNA"/>
</dbReference>
<dbReference type="PROSITE" id="PS50928">
    <property type="entry name" value="ABC_TM1"/>
    <property type="match status" value="1"/>
</dbReference>
<feature type="transmembrane region" description="Helical" evidence="7">
    <location>
        <begin position="104"/>
        <end position="124"/>
    </location>
</feature>
<dbReference type="GO" id="GO:0005886">
    <property type="term" value="C:plasma membrane"/>
    <property type="evidence" value="ECO:0007669"/>
    <property type="project" value="UniProtKB-SubCell"/>
</dbReference>
<sequence length="336" mass="36126">MIGQFVLRRLLGLLAVLAAISVATFVLARVVPKDPARLIAGPRANPQAVEALRERLGLNGSLPEQYARYMAGLLQGDLGWSFSTKRPVLQDIQTFLPATAELTLAALCISLLIGLPAGILSAAWRNSPFDYIGRLLSTLGVSLPPFWVALVGQLVGYYVLSWLPVGGRLSQEVAPPPTLTGFYTVDSALAGQWATFADALWHLLLPAFVLSFGVIAVFLRIMRASLLEVLQQDYIRAARAKGLTHRTVVLRHAVRNAMIPTLTILGLQIGLLMSGSFLIESILQWPGLGLYAANALLAADYNATMGVTLVLATVYTVANAVVDIAYGLADPRLKVT</sequence>
<evidence type="ECO:0000256" key="6">
    <source>
        <dbReference type="ARBA" id="ARBA00023136"/>
    </source>
</evidence>
<evidence type="ECO:0000313" key="9">
    <source>
        <dbReference type="EMBL" id="PJF48743.1"/>
    </source>
</evidence>
<comment type="caution">
    <text evidence="9">The sequence shown here is derived from an EMBL/GenBank/DDBJ whole genome shotgun (WGS) entry which is preliminary data.</text>
</comment>
<dbReference type="SUPFAM" id="SSF161098">
    <property type="entry name" value="MetI-like"/>
    <property type="match status" value="1"/>
</dbReference>
<feature type="transmembrane region" description="Helical" evidence="7">
    <location>
        <begin position="261"/>
        <end position="283"/>
    </location>
</feature>
<reference evidence="9 10" key="1">
    <citation type="submission" date="2017-11" db="EMBL/GenBank/DDBJ databases">
        <title>Evolution of Phototrophy in the Chloroflexi Phylum Driven by Horizontal Gene Transfer.</title>
        <authorList>
            <person name="Ward L.M."/>
            <person name="Hemp J."/>
            <person name="Shih P.M."/>
            <person name="Mcglynn S.E."/>
            <person name="Fischer W."/>
        </authorList>
    </citation>
    <scope>NUCLEOTIDE SEQUENCE [LARGE SCALE GENOMIC DNA]</scope>
    <source>
        <strain evidence="9">JP3_7</strain>
    </source>
</reference>
<evidence type="ECO:0000256" key="5">
    <source>
        <dbReference type="ARBA" id="ARBA00022989"/>
    </source>
</evidence>
<accession>A0A2M8QG05</accession>
<keyword evidence="4 7" id="KW-0812">Transmembrane</keyword>
<dbReference type="CDD" id="cd06261">
    <property type="entry name" value="TM_PBP2"/>
    <property type="match status" value="1"/>
</dbReference>
<dbReference type="InterPro" id="IPR035906">
    <property type="entry name" value="MetI-like_sf"/>
</dbReference>
<evidence type="ECO:0000313" key="10">
    <source>
        <dbReference type="Proteomes" id="UP000230790"/>
    </source>
</evidence>
<feature type="transmembrane region" description="Helical" evidence="7">
    <location>
        <begin position="136"/>
        <end position="160"/>
    </location>
</feature>
<keyword evidence="2 7" id="KW-0813">Transport</keyword>
<evidence type="ECO:0000256" key="1">
    <source>
        <dbReference type="ARBA" id="ARBA00004651"/>
    </source>
</evidence>